<accession>A0A177EC87</accession>
<dbReference type="AlphaFoldDB" id="A0A177EC87"/>
<dbReference type="EMBL" id="LTDL01000040">
    <property type="protein sequence ID" value="OAG29564.1"/>
    <property type="molecule type" value="Genomic_DNA"/>
</dbReference>
<dbReference type="InterPro" id="IPR012476">
    <property type="entry name" value="GLE1"/>
</dbReference>
<dbReference type="InterPro" id="IPR038506">
    <property type="entry name" value="GLE1-like_sf"/>
</dbReference>
<evidence type="ECO:0000313" key="1">
    <source>
        <dbReference type="EMBL" id="OAG29564.1"/>
    </source>
</evidence>
<proteinExistence type="predicted"/>
<dbReference type="VEuPathDB" id="MicrosporidiaDB:NEDG_00697"/>
<organism evidence="1 2">
    <name type="scientific">Nematocida displodere</name>
    <dbReference type="NCBI Taxonomy" id="1805483"/>
    <lineage>
        <taxon>Eukaryota</taxon>
        <taxon>Fungi</taxon>
        <taxon>Fungi incertae sedis</taxon>
        <taxon>Microsporidia</taxon>
        <taxon>Nematocida</taxon>
    </lineage>
</organism>
<evidence type="ECO:0000313" key="2">
    <source>
        <dbReference type="Proteomes" id="UP000185944"/>
    </source>
</evidence>
<comment type="caution">
    <text evidence="1">The sequence shown here is derived from an EMBL/GenBank/DDBJ whole genome shotgun (WGS) entry which is preliminary data.</text>
</comment>
<dbReference type="RefSeq" id="XP_067544212.1">
    <property type="nucleotide sequence ID" value="XM_067688115.1"/>
</dbReference>
<keyword evidence="2" id="KW-1185">Reference proteome</keyword>
<dbReference type="Proteomes" id="UP000185944">
    <property type="component" value="Unassembled WGS sequence"/>
</dbReference>
<name>A0A177EC87_9MICR</name>
<dbReference type="GO" id="GO:0005643">
    <property type="term" value="C:nuclear pore"/>
    <property type="evidence" value="ECO:0007669"/>
    <property type="project" value="InterPro"/>
</dbReference>
<gene>
    <name evidence="1" type="ORF">NEDG_00697</name>
</gene>
<dbReference type="GeneID" id="93647047"/>
<dbReference type="OrthoDB" id="420884at2759"/>
<dbReference type="Gene3D" id="1.25.40.510">
    <property type="entry name" value="GLE1-like"/>
    <property type="match status" value="1"/>
</dbReference>
<dbReference type="GO" id="GO:0016973">
    <property type="term" value="P:poly(A)+ mRNA export from nucleus"/>
    <property type="evidence" value="ECO:0007669"/>
    <property type="project" value="InterPro"/>
</dbReference>
<sequence length="265" mass="30170">MKVLERIALVLSATAKERERITASMERYNAEKVSEKQRSHLLVVSSLIEESSREEDLPFEQLTIPEKRDAIILLNKRLSQINNTQEKVSHITRLVLQYASTAIPPQKLVSFSYVTIDRLIEQIQAQVSANKASATGYALFLTALSAQTNIIHLYKKVLFKSVLPLECLLGMYRVYFAVLRESGQHKEAWQFVSSLLNHTKKLETTFNPCVLQVFLEVLGPFMLHHYQNHWKGLLSCISTDYLPLVTSRFPTEACCIKGLLEQFGG</sequence>
<dbReference type="Pfam" id="PF07817">
    <property type="entry name" value="GLE1"/>
    <property type="match status" value="1"/>
</dbReference>
<reference evidence="1 2" key="1">
    <citation type="submission" date="2016-02" db="EMBL/GenBank/DDBJ databases">
        <title>Discovery of a natural microsporidian pathogen with a broad tissue tropism in Caenorhabditis elegans.</title>
        <authorList>
            <person name="Luallen R.J."/>
            <person name="Reinke A.W."/>
            <person name="Tong L."/>
            <person name="Botts M.R."/>
            <person name="Felix M.-A."/>
            <person name="Troemel E.R."/>
        </authorList>
    </citation>
    <scope>NUCLEOTIDE SEQUENCE [LARGE SCALE GENOMIC DNA]</scope>
    <source>
        <strain evidence="1 2">JUm2807</strain>
    </source>
</reference>
<protein>
    <submittedName>
        <fullName evidence="1">Uncharacterized protein</fullName>
    </submittedName>
</protein>